<keyword evidence="1" id="KW-0472">Membrane</keyword>
<dbReference type="EMBL" id="NEXD01000155">
    <property type="protein sequence ID" value="PSN82419.1"/>
    <property type="molecule type" value="Genomic_DNA"/>
</dbReference>
<dbReference type="InterPro" id="IPR013373">
    <property type="entry name" value="Flagellin/pilin_N_arc"/>
</dbReference>
<evidence type="ECO:0000313" key="4">
    <source>
        <dbReference type="Proteomes" id="UP000240569"/>
    </source>
</evidence>
<feature type="transmembrane region" description="Helical" evidence="1">
    <location>
        <begin position="20"/>
        <end position="45"/>
    </location>
</feature>
<proteinExistence type="predicted"/>
<dbReference type="NCBIfam" id="TIGR02537">
    <property type="entry name" value="arch_flag_Nterm"/>
    <property type="match status" value="1"/>
</dbReference>
<comment type="caution">
    <text evidence="3">The sequence shown here is derived from an EMBL/GenBank/DDBJ whole genome shotgun (WGS) entry which is preliminary data.</text>
</comment>
<keyword evidence="1" id="KW-1133">Transmembrane helix</keyword>
<protein>
    <recommendedName>
        <fullName evidence="2">Archaeal Type IV pilin N-terminal domain-containing protein</fullName>
    </recommendedName>
</protein>
<evidence type="ECO:0000259" key="2">
    <source>
        <dbReference type="Pfam" id="PF07790"/>
    </source>
</evidence>
<dbReference type="Pfam" id="PF07790">
    <property type="entry name" value="Pilin_N"/>
    <property type="match status" value="1"/>
</dbReference>
<dbReference type="Proteomes" id="UP000240569">
    <property type="component" value="Unassembled WGS sequence"/>
</dbReference>
<reference evidence="3 4" key="1">
    <citation type="submission" date="2017-04" db="EMBL/GenBank/DDBJ databases">
        <title>Novel microbial lineages endemic to geothermal iron-oxide mats fill important gaps in the evolutionary history of Archaea.</title>
        <authorList>
            <person name="Jay Z.J."/>
            <person name="Beam J.P."/>
            <person name="Dlakic M."/>
            <person name="Rusch D.B."/>
            <person name="Kozubal M.A."/>
            <person name="Inskeep W.P."/>
        </authorList>
    </citation>
    <scope>NUCLEOTIDE SEQUENCE [LARGE SCALE GENOMIC DNA]</scope>
    <source>
        <strain evidence="3">BE_D</strain>
    </source>
</reference>
<keyword evidence="1" id="KW-0812">Transmembrane</keyword>
<evidence type="ECO:0000256" key="1">
    <source>
        <dbReference type="SAM" id="Phobius"/>
    </source>
</evidence>
<organism evidence="3 4">
    <name type="scientific">Candidatus Marsarchaeota G1 archaeon BE_D</name>
    <dbReference type="NCBI Taxonomy" id="1978156"/>
    <lineage>
        <taxon>Archaea</taxon>
        <taxon>Candidatus Marsarchaeota</taxon>
        <taxon>Candidatus Marsarchaeota group 1</taxon>
    </lineage>
</organism>
<dbReference type="InterPro" id="IPR012859">
    <property type="entry name" value="Pilin_N_archaeal"/>
</dbReference>
<accession>A0A2R6A7V0</accession>
<dbReference type="AlphaFoldDB" id="A0A2R6A7V0"/>
<gene>
    <name evidence="3" type="ORF">B9Q02_11720</name>
</gene>
<sequence>MRILSLKTNMRTLGKAKKGISPVIATIILIAITIVIAIAVAAWVFGLFKSYSGNANGVTILSGVSSCSNNQCIIVLSNQGSNSVSVIGASINGVALPANSISGTTNIGANTQDTITLNGYSFTPGQTLNIAIALNNGATVTTTIIAS</sequence>
<evidence type="ECO:0000313" key="3">
    <source>
        <dbReference type="EMBL" id="PSN82419.1"/>
    </source>
</evidence>
<feature type="domain" description="Archaeal Type IV pilin N-terminal" evidence="2">
    <location>
        <begin position="18"/>
        <end position="84"/>
    </location>
</feature>
<name>A0A2R6A7V0_9ARCH</name>